<protein>
    <submittedName>
        <fullName evidence="1">Uncharacterized protein</fullName>
    </submittedName>
</protein>
<name>A0ACC0BUT1_CATRO</name>
<gene>
    <name evidence="1" type="ORF">M9H77_07296</name>
</gene>
<reference evidence="2" key="1">
    <citation type="journal article" date="2023" name="Nat. Plants">
        <title>Single-cell RNA sequencing provides a high-resolution roadmap for understanding the multicellular compartmentation of specialized metabolism.</title>
        <authorList>
            <person name="Sun S."/>
            <person name="Shen X."/>
            <person name="Li Y."/>
            <person name="Li Y."/>
            <person name="Wang S."/>
            <person name="Li R."/>
            <person name="Zhang H."/>
            <person name="Shen G."/>
            <person name="Guo B."/>
            <person name="Wei J."/>
            <person name="Xu J."/>
            <person name="St-Pierre B."/>
            <person name="Chen S."/>
            <person name="Sun C."/>
        </authorList>
    </citation>
    <scope>NUCLEOTIDE SEQUENCE [LARGE SCALE GENOMIC DNA]</scope>
</reference>
<keyword evidence="2" id="KW-1185">Reference proteome</keyword>
<dbReference type="Proteomes" id="UP001060085">
    <property type="component" value="Linkage Group LG02"/>
</dbReference>
<comment type="caution">
    <text evidence="1">The sequence shown here is derived from an EMBL/GenBank/DDBJ whole genome shotgun (WGS) entry which is preliminary data.</text>
</comment>
<organism evidence="1 2">
    <name type="scientific">Catharanthus roseus</name>
    <name type="common">Madagascar periwinkle</name>
    <name type="synonym">Vinca rosea</name>
    <dbReference type="NCBI Taxonomy" id="4058"/>
    <lineage>
        <taxon>Eukaryota</taxon>
        <taxon>Viridiplantae</taxon>
        <taxon>Streptophyta</taxon>
        <taxon>Embryophyta</taxon>
        <taxon>Tracheophyta</taxon>
        <taxon>Spermatophyta</taxon>
        <taxon>Magnoliopsida</taxon>
        <taxon>eudicotyledons</taxon>
        <taxon>Gunneridae</taxon>
        <taxon>Pentapetalae</taxon>
        <taxon>asterids</taxon>
        <taxon>lamiids</taxon>
        <taxon>Gentianales</taxon>
        <taxon>Apocynaceae</taxon>
        <taxon>Rauvolfioideae</taxon>
        <taxon>Vinceae</taxon>
        <taxon>Catharanthinae</taxon>
        <taxon>Catharanthus</taxon>
    </lineage>
</organism>
<sequence>MVRYAFDPNNKMFSGASSEWFKYCIGSYVPTSKQLGIYINSGRLSCSCTGDGKRRVFAIGNYVNQQLLAPIHDWVASVLRLIPLDGTFDQLAPLDKIKHHRGYAAYVDLKSATNRWPLLLLFKVICALFDRSFASAVVNTTLAMNIFTVGFVKKKPSFVSFVTGLPGVKFTDYADDLVIFDPAVAEKYMELFKTELQVGISVSKNIVLPPNEVYPYEGMRDFNDYSLYRSWIDQYPIYLKWYCQVVLDPCITIDQITSDPPIYIRTWYMPEVDLSTFRYGIMFPVI</sequence>
<accession>A0ACC0BUT1</accession>
<evidence type="ECO:0000313" key="1">
    <source>
        <dbReference type="EMBL" id="KAI5676346.1"/>
    </source>
</evidence>
<proteinExistence type="predicted"/>
<evidence type="ECO:0000313" key="2">
    <source>
        <dbReference type="Proteomes" id="UP001060085"/>
    </source>
</evidence>
<dbReference type="EMBL" id="CM044702">
    <property type="protein sequence ID" value="KAI5676346.1"/>
    <property type="molecule type" value="Genomic_DNA"/>
</dbReference>